<comment type="caution">
    <text evidence="7">The sequence shown here is derived from an EMBL/GenBank/DDBJ whole genome shotgun (WGS) entry which is preliminary data.</text>
</comment>
<sequence>MMKKNDELTIQIVDQGHTGEGIGKVDGYPLFIDFALPEEEVKVRVLKTNKNYGFGKMLEIEKKSEKRVEPPCPYYYRCGGCHIMHASYEGQLQFKRKRVKDSLERIGKIDFSPVEETIGMAHPFRYRNKVQIPLGRVNGEFVAGFYARRSHRIVDIENCIVQHQDGDHVLKVLRTWAEEFNVSTYHNDLTTDPKGILRHLMVRKGFTTGDLMVVLVVTDRKVPHLEVLLERLKELHGFQSLLLNINHEDTNLVLGRENVLVYGKEFIEDYIGPFRFKISPHSFFQVNPVQTEVMYGKAMEYAGLTGEETVFDCYCGAGTISLFLSQKAKKVYGIEVVPQAIMDAKENAALNHVDNVEFLVGKSEEVIVDLINQGIRADVVVVDPPRKGCDIRLLEAIREIAPEKIVYVSCDPGSLGRDLGILESFGFKTMKVTPVDNFPQSYHVETVVLMSRVEK</sequence>
<dbReference type="RefSeq" id="WP_207600433.1">
    <property type="nucleotide sequence ID" value="NZ_JAFNJU010000010.1"/>
</dbReference>
<feature type="active site" evidence="5">
    <location>
        <position position="410"/>
    </location>
</feature>
<dbReference type="InterPro" id="IPR030390">
    <property type="entry name" value="MeTrfase_TrmA_AS"/>
</dbReference>
<evidence type="ECO:0000256" key="3">
    <source>
        <dbReference type="ARBA" id="ARBA00022691"/>
    </source>
</evidence>
<feature type="binding site" evidence="4">
    <location>
        <position position="335"/>
    </location>
    <ligand>
        <name>S-adenosyl-L-methionine</name>
        <dbReference type="ChEBI" id="CHEBI:59789"/>
    </ligand>
</feature>
<dbReference type="PANTHER" id="PTHR11061">
    <property type="entry name" value="RNA M5U METHYLTRANSFERASE"/>
    <property type="match status" value="1"/>
</dbReference>
<dbReference type="PROSITE" id="PS01230">
    <property type="entry name" value="TRMA_1"/>
    <property type="match status" value="1"/>
</dbReference>
<dbReference type="FunFam" id="2.40.50.140:FF:000097">
    <property type="entry name" value="23S rRNA (uracil(1939)-C(5))-methyltransferase RlmD"/>
    <property type="match status" value="1"/>
</dbReference>
<dbReference type="SUPFAM" id="SSF50249">
    <property type="entry name" value="Nucleic acid-binding proteins"/>
    <property type="match status" value="1"/>
</dbReference>
<dbReference type="EMBL" id="JAFNJU010000010">
    <property type="protein sequence ID" value="MBO1265914.1"/>
    <property type="molecule type" value="Genomic_DNA"/>
</dbReference>
<comment type="similarity">
    <text evidence="4">Belongs to the class I-like SAM-binding methyltransferase superfamily. RNA M5U methyltransferase family.</text>
</comment>
<dbReference type="PROSITE" id="PS50926">
    <property type="entry name" value="TRAM"/>
    <property type="match status" value="1"/>
</dbReference>
<dbReference type="InterPro" id="IPR010280">
    <property type="entry name" value="U5_MeTrfase_fam"/>
</dbReference>
<dbReference type="InterPro" id="IPR029063">
    <property type="entry name" value="SAM-dependent_MTases_sf"/>
</dbReference>
<accession>A0A939H800</accession>
<dbReference type="InterPro" id="IPR012340">
    <property type="entry name" value="NA-bd_OB-fold"/>
</dbReference>
<evidence type="ECO:0000313" key="7">
    <source>
        <dbReference type="EMBL" id="MBO1265914.1"/>
    </source>
</evidence>
<feature type="active site" description="Nucleophile" evidence="4">
    <location>
        <position position="410"/>
    </location>
</feature>
<dbReference type="Gene3D" id="2.40.50.140">
    <property type="entry name" value="Nucleic acid-binding proteins"/>
    <property type="match status" value="1"/>
</dbReference>
<reference evidence="7" key="1">
    <citation type="submission" date="2021-03" db="EMBL/GenBank/DDBJ databases">
        <title>Proteiniclasticum marinus sp. nov., isolated from tidal flat sediment.</title>
        <authorList>
            <person name="Namirimu T."/>
            <person name="Yang J.-A."/>
            <person name="Yang S.-H."/>
            <person name="Kim Y.-J."/>
            <person name="Kwon K.K."/>
        </authorList>
    </citation>
    <scope>NUCLEOTIDE SEQUENCE</scope>
    <source>
        <strain evidence="7">SCR006</strain>
    </source>
</reference>
<dbReference type="PROSITE" id="PS51687">
    <property type="entry name" value="SAM_MT_RNA_M5U"/>
    <property type="match status" value="1"/>
</dbReference>
<evidence type="ECO:0000256" key="1">
    <source>
        <dbReference type="ARBA" id="ARBA00022603"/>
    </source>
</evidence>
<organism evidence="7 8">
    <name type="scientific">Proteiniclasticum aestuarii</name>
    <dbReference type="NCBI Taxonomy" id="2817862"/>
    <lineage>
        <taxon>Bacteria</taxon>
        <taxon>Bacillati</taxon>
        <taxon>Bacillota</taxon>
        <taxon>Clostridia</taxon>
        <taxon>Eubacteriales</taxon>
        <taxon>Clostridiaceae</taxon>
        <taxon>Proteiniclasticum</taxon>
    </lineage>
</organism>
<evidence type="ECO:0000256" key="2">
    <source>
        <dbReference type="ARBA" id="ARBA00022679"/>
    </source>
</evidence>
<name>A0A939H800_9CLOT</name>
<dbReference type="FunFam" id="3.40.50.150:FF:000009">
    <property type="entry name" value="23S rRNA (Uracil(1939)-C(5))-methyltransferase RlmD"/>
    <property type="match status" value="1"/>
</dbReference>
<dbReference type="Gene3D" id="3.40.50.150">
    <property type="entry name" value="Vaccinia Virus protein VP39"/>
    <property type="match status" value="1"/>
</dbReference>
<dbReference type="Pfam" id="PF05958">
    <property type="entry name" value="tRNA_U5-meth_tr"/>
    <property type="match status" value="1"/>
</dbReference>
<feature type="domain" description="TRAM" evidence="6">
    <location>
        <begin position="1"/>
        <end position="59"/>
    </location>
</feature>
<keyword evidence="1 4" id="KW-0489">Methyltransferase</keyword>
<dbReference type="FunFam" id="2.40.50.1070:FF:000003">
    <property type="entry name" value="23S rRNA (Uracil-5-)-methyltransferase RumA"/>
    <property type="match status" value="1"/>
</dbReference>
<dbReference type="PANTHER" id="PTHR11061:SF30">
    <property type="entry name" value="TRNA (URACIL(54)-C(5))-METHYLTRANSFERASE"/>
    <property type="match status" value="1"/>
</dbReference>
<dbReference type="EC" id="2.1.1.190" evidence="7"/>
<keyword evidence="2 4" id="KW-0808">Transferase</keyword>
<dbReference type="Proteomes" id="UP000664218">
    <property type="component" value="Unassembled WGS sequence"/>
</dbReference>
<protein>
    <submittedName>
        <fullName evidence="7">23S rRNA (Uracil(1939)-C(5))-methyltransferase RlmD</fullName>
        <ecNumber evidence="7">2.1.1.190</ecNumber>
    </submittedName>
</protein>
<gene>
    <name evidence="7" type="primary">rlmD</name>
    <name evidence="7" type="ORF">J3A84_12820</name>
</gene>
<dbReference type="CDD" id="cd02440">
    <property type="entry name" value="AdoMet_MTases"/>
    <property type="match status" value="1"/>
</dbReference>
<dbReference type="InterPro" id="IPR002792">
    <property type="entry name" value="TRAM_dom"/>
</dbReference>
<evidence type="ECO:0000256" key="4">
    <source>
        <dbReference type="PROSITE-ProRule" id="PRU01024"/>
    </source>
</evidence>
<dbReference type="Pfam" id="PF01938">
    <property type="entry name" value="TRAM"/>
    <property type="match status" value="1"/>
</dbReference>
<dbReference type="AlphaFoldDB" id="A0A939H800"/>
<dbReference type="PROSITE" id="PS01231">
    <property type="entry name" value="TRMA_2"/>
    <property type="match status" value="1"/>
</dbReference>
<feature type="binding site" evidence="4">
    <location>
        <position position="314"/>
    </location>
    <ligand>
        <name>S-adenosyl-L-methionine</name>
        <dbReference type="ChEBI" id="CHEBI:59789"/>
    </ligand>
</feature>
<dbReference type="Gene3D" id="2.40.50.1070">
    <property type="match status" value="1"/>
</dbReference>
<feature type="binding site" evidence="4">
    <location>
        <position position="285"/>
    </location>
    <ligand>
        <name>S-adenosyl-L-methionine</name>
        <dbReference type="ChEBI" id="CHEBI:59789"/>
    </ligand>
</feature>
<keyword evidence="8" id="KW-1185">Reference proteome</keyword>
<dbReference type="NCBIfam" id="TIGR00479">
    <property type="entry name" value="rumA"/>
    <property type="match status" value="1"/>
</dbReference>
<evidence type="ECO:0000313" key="8">
    <source>
        <dbReference type="Proteomes" id="UP000664218"/>
    </source>
</evidence>
<evidence type="ECO:0000259" key="6">
    <source>
        <dbReference type="PROSITE" id="PS50926"/>
    </source>
</evidence>
<dbReference type="InterPro" id="IPR030391">
    <property type="entry name" value="MeTrfase_TrmA_CS"/>
</dbReference>
<feature type="binding site" evidence="4">
    <location>
        <position position="383"/>
    </location>
    <ligand>
        <name>S-adenosyl-L-methionine</name>
        <dbReference type="ChEBI" id="CHEBI:59789"/>
    </ligand>
</feature>
<dbReference type="GO" id="GO:0070475">
    <property type="term" value="P:rRNA base methylation"/>
    <property type="evidence" value="ECO:0007669"/>
    <property type="project" value="TreeGrafter"/>
</dbReference>
<evidence type="ECO:0000256" key="5">
    <source>
        <dbReference type="PROSITE-ProRule" id="PRU10015"/>
    </source>
</evidence>
<keyword evidence="3 4" id="KW-0949">S-adenosyl-L-methionine</keyword>
<proteinExistence type="inferred from homology"/>
<dbReference type="GO" id="GO:0070041">
    <property type="term" value="F:rRNA (uridine-C5-)-methyltransferase activity"/>
    <property type="evidence" value="ECO:0007669"/>
    <property type="project" value="TreeGrafter"/>
</dbReference>
<dbReference type="SUPFAM" id="SSF53335">
    <property type="entry name" value="S-adenosyl-L-methionine-dependent methyltransferases"/>
    <property type="match status" value="1"/>
</dbReference>